<dbReference type="PANTHER" id="PTHR44749:SF1">
    <property type="entry name" value="TETRATRICOPEPTIDE-LIKE HELICAL DOMAIN-CONTAINING PROTEIN"/>
    <property type="match status" value="1"/>
</dbReference>
<sequence length="183" mass="21876">MEICLIVLLFIPYLFLKYYFTDHETKAEKDLARFKEGIELLQNKKFEQAFNYFDQQVKNHPKSATAYAYRGKCNLHDENFYSALYDLSQAISFDNTLAECYIDKGKVHLALYEFGEAFREFDKAVWFFRNENPEAIRLRGLARLRMQQFVQSERDFLRAMELGDEDSRYILSQAPFYKVEFKQ</sequence>
<dbReference type="InterPro" id="IPR044650">
    <property type="entry name" value="SRFR1-like"/>
</dbReference>
<dbReference type="InterPro" id="IPR011990">
    <property type="entry name" value="TPR-like_helical_dom_sf"/>
</dbReference>
<dbReference type="SUPFAM" id="SSF48452">
    <property type="entry name" value="TPR-like"/>
    <property type="match status" value="1"/>
</dbReference>
<dbReference type="Proteomes" id="UP000479293">
    <property type="component" value="Unassembled WGS sequence"/>
</dbReference>
<dbReference type="GO" id="GO:0045892">
    <property type="term" value="P:negative regulation of DNA-templated transcription"/>
    <property type="evidence" value="ECO:0007669"/>
    <property type="project" value="InterPro"/>
</dbReference>
<organism evidence="1 2">
    <name type="scientific">Salmonirosea aquatica</name>
    <dbReference type="NCBI Taxonomy" id="2654236"/>
    <lineage>
        <taxon>Bacteria</taxon>
        <taxon>Pseudomonadati</taxon>
        <taxon>Bacteroidota</taxon>
        <taxon>Cytophagia</taxon>
        <taxon>Cytophagales</taxon>
        <taxon>Spirosomataceae</taxon>
        <taxon>Salmonirosea</taxon>
    </lineage>
</organism>
<evidence type="ECO:0000313" key="1">
    <source>
        <dbReference type="EMBL" id="MPR36429.1"/>
    </source>
</evidence>
<dbReference type="InterPro" id="IPR019734">
    <property type="entry name" value="TPR_rpt"/>
</dbReference>
<protein>
    <submittedName>
        <fullName evidence="1">Uncharacterized protein</fullName>
    </submittedName>
</protein>
<proteinExistence type="predicted"/>
<evidence type="ECO:0000313" key="2">
    <source>
        <dbReference type="Proteomes" id="UP000479293"/>
    </source>
</evidence>
<dbReference type="EMBL" id="WHLY01000002">
    <property type="protein sequence ID" value="MPR36429.1"/>
    <property type="molecule type" value="Genomic_DNA"/>
</dbReference>
<dbReference type="RefSeq" id="WP_152764319.1">
    <property type="nucleotide sequence ID" value="NZ_WHLY01000002.1"/>
</dbReference>
<dbReference type="PANTHER" id="PTHR44749">
    <property type="entry name" value="SUPPRESSOR OF RPS4-RLD 1"/>
    <property type="match status" value="1"/>
</dbReference>
<reference evidence="1 2" key="1">
    <citation type="submission" date="2019-10" db="EMBL/GenBank/DDBJ databases">
        <title>Draft Genome Sequence of Cytophagaceae sp. SJW1-29.</title>
        <authorList>
            <person name="Choi A."/>
        </authorList>
    </citation>
    <scope>NUCLEOTIDE SEQUENCE [LARGE SCALE GENOMIC DNA]</scope>
    <source>
        <strain evidence="1 2">SJW1-29</strain>
    </source>
</reference>
<name>A0A7C9FRP3_9BACT</name>
<accession>A0A7C9FRP3</accession>
<dbReference type="SMART" id="SM00028">
    <property type="entry name" value="TPR"/>
    <property type="match status" value="4"/>
</dbReference>
<dbReference type="Gene3D" id="1.25.40.10">
    <property type="entry name" value="Tetratricopeptide repeat domain"/>
    <property type="match status" value="1"/>
</dbReference>
<dbReference type="AlphaFoldDB" id="A0A7C9FRP3"/>
<gene>
    <name evidence="1" type="ORF">GBK04_24600</name>
</gene>
<keyword evidence="2" id="KW-1185">Reference proteome</keyword>
<comment type="caution">
    <text evidence="1">The sequence shown here is derived from an EMBL/GenBank/DDBJ whole genome shotgun (WGS) entry which is preliminary data.</text>
</comment>